<keyword evidence="1" id="KW-1015">Disulfide bond</keyword>
<dbReference type="VEuPathDB" id="TriTrypDB:Tc_MARK_3066"/>
<dbReference type="InterPro" id="IPR000742">
    <property type="entry name" value="EGF"/>
</dbReference>
<dbReference type="VEuPathDB" id="TriTrypDB:TCDM_03047"/>
<dbReference type="VEuPathDB" id="TriTrypDB:TcG_01575"/>
<dbReference type="SMART" id="SM00181">
    <property type="entry name" value="EGF"/>
    <property type="match status" value="2"/>
</dbReference>
<dbReference type="InterPro" id="IPR002049">
    <property type="entry name" value="LE_dom"/>
</dbReference>
<dbReference type="VEuPathDB" id="TriTrypDB:TcBrA4_0128170"/>
<keyword evidence="2" id="KW-1133">Transmembrane helix</keyword>
<dbReference type="VEuPathDB" id="TriTrypDB:C4B63_10g419"/>
<feature type="transmembrane region" description="Helical" evidence="2">
    <location>
        <begin position="698"/>
        <end position="725"/>
    </location>
</feature>
<keyword evidence="1" id="KW-0245">EGF-like domain</keyword>
<keyword evidence="3" id="KW-0732">Signal</keyword>
<dbReference type="PROSITE" id="PS50026">
    <property type="entry name" value="EGF_3"/>
    <property type="match status" value="2"/>
</dbReference>
<feature type="domain" description="EGF-like" evidence="4">
    <location>
        <begin position="550"/>
        <end position="588"/>
    </location>
</feature>
<dbReference type="EMBL" id="PRFA01000010">
    <property type="protein sequence ID" value="PWU99032.1"/>
    <property type="molecule type" value="Genomic_DNA"/>
</dbReference>
<dbReference type="PANTHER" id="PTHR24035">
    <property type="entry name" value="MULTIPLE EPIDERMAL GROWTH FACTOR-LIKE DOMAINS PROTEIN"/>
    <property type="match status" value="1"/>
</dbReference>
<accession>A0A2V2VRL7</accession>
<feature type="disulfide bond" evidence="1">
    <location>
        <begin position="578"/>
        <end position="587"/>
    </location>
</feature>
<evidence type="ECO:0000313" key="6">
    <source>
        <dbReference type="EMBL" id="PWU99032.1"/>
    </source>
</evidence>
<name>A0A2V2VRL7_TRYCR</name>
<dbReference type="InterPro" id="IPR052108">
    <property type="entry name" value="MEGF/SIB"/>
</dbReference>
<dbReference type="VEuPathDB" id="TriTrypDB:TcCL_Unassigned03653"/>
<evidence type="ECO:0000313" key="5">
    <source>
        <dbReference type="EMBL" id="PWU99029.1"/>
    </source>
</evidence>
<feature type="domain" description="EGF-like" evidence="4">
    <location>
        <begin position="511"/>
        <end position="543"/>
    </location>
</feature>
<dbReference type="Gene3D" id="2.170.300.10">
    <property type="entry name" value="Tie2 ligand-binding domain superfamily"/>
    <property type="match status" value="1"/>
</dbReference>
<gene>
    <name evidence="7" type="ORF">C4B63_10g415</name>
    <name evidence="6" type="ORF">C4B63_10g419</name>
    <name evidence="5" type="ORF">C4B63_10g423</name>
</gene>
<dbReference type="VEuPathDB" id="TriTrypDB:TcCLB.507951.15"/>
<keyword evidence="2" id="KW-0472">Membrane</keyword>
<feature type="signal peptide" evidence="3">
    <location>
        <begin position="1"/>
        <end position="19"/>
    </location>
</feature>
<feature type="disulfide bond" evidence="1">
    <location>
        <begin position="533"/>
        <end position="542"/>
    </location>
</feature>
<evidence type="ECO:0000313" key="8">
    <source>
        <dbReference type="Proteomes" id="UP000246121"/>
    </source>
</evidence>
<dbReference type="EMBL" id="PRFA01000010">
    <property type="protein sequence ID" value="PWU99035.1"/>
    <property type="molecule type" value="Genomic_DNA"/>
</dbReference>
<dbReference type="VEuPathDB" id="TriTrypDB:TCSYLVIO_007661"/>
<sequence length="794" mass="84722">MCVILLLCCVSAALLRCEAAVVRYDVQTVRAKKVAALPDDHWARYDETVFERGRGSFVSGYDDAPYFEPMNISSPFFSRDSVPWHVSSDGFLAPTPSPLCAFFCSDSAPDTLFGQYQFGGAIYGGGGDWPMIGLYVADLNPSAARLSPSVRVHGVTGADGGPGYERVTVEYRDVPLPACVAPRDTLTAQVEVWANGTIVMRYRQIPACGRASVGLVLSKGERVVATATPRPSGIAAIRYDPVVDVCAAFLSHSACANAADLCGWCAATGACVATSLAASCCPRGSFRTPPPSSPVGGDFYVVAVEQGAELVRLAALRGHVRVVPAGQSLQLDMGFDFPFYTRDQASHVTNTTHLLSSGLISVFSSTQRCGPIWNVCPDGNYTFAAMPFVTAGLWGPGTSITYARLPERTGADVLCERPRCPPGFVVEVANTSSFASFARSSTYQVYLDASGAVEFRYGLPVAASIASSPVLGFFAFPPPFVGLFRYRVEDPATVTVPPSLIRTGTRVRFDPTGRCNDCGRHGTCDPASARCVCETGFSGDGCERCTAGYYGPECLPCRRCRNGGVCDDGVNGTGVCRCREPFSGVDCAVRCEGPFDCSHCNPRGGYCECGECRCDAASGWGGADCDVADDPCWRHSFDGCEVCSKDTRNGCAFCFDDMCYSTLLKDTPNGHACSYPAPSGDASRCVPAVQVEMHWFDWGYVAAAGLCLSVVLSVLALLVLAPFAVRARGVHDIHHAGAAGGAPDRRRGRRRREVVQAVLVQQGAHRGERTHVLGVPLRQVPLAKLYESQRHGPS</sequence>
<keyword evidence="2" id="KW-0812">Transmembrane</keyword>
<evidence type="ECO:0000256" key="3">
    <source>
        <dbReference type="SAM" id="SignalP"/>
    </source>
</evidence>
<dbReference type="VEuPathDB" id="TriTrypDB:ECC02_005482"/>
<dbReference type="EMBL" id="PRFA01000010">
    <property type="protein sequence ID" value="PWU99029.1"/>
    <property type="molecule type" value="Genomic_DNA"/>
</dbReference>
<evidence type="ECO:0000256" key="2">
    <source>
        <dbReference type="SAM" id="Phobius"/>
    </source>
</evidence>
<comment type="caution">
    <text evidence="1">Lacks conserved residue(s) required for the propagation of feature annotation.</text>
</comment>
<dbReference type="VEuPathDB" id="TriTrypDB:BCY84_15034"/>
<organism evidence="7 8">
    <name type="scientific">Trypanosoma cruzi</name>
    <dbReference type="NCBI Taxonomy" id="5693"/>
    <lineage>
        <taxon>Eukaryota</taxon>
        <taxon>Discoba</taxon>
        <taxon>Euglenozoa</taxon>
        <taxon>Kinetoplastea</taxon>
        <taxon>Metakinetoplastina</taxon>
        <taxon>Trypanosomatida</taxon>
        <taxon>Trypanosomatidae</taxon>
        <taxon>Trypanosoma</taxon>
        <taxon>Schizotrypanum</taxon>
    </lineage>
</organism>
<evidence type="ECO:0000259" key="4">
    <source>
        <dbReference type="PROSITE" id="PS50026"/>
    </source>
</evidence>
<dbReference type="AlphaFoldDB" id="A0A2V2VRL7"/>
<feature type="chain" id="PRO_5036053412" description="EGF-like domain-containing protein" evidence="3">
    <location>
        <begin position="20"/>
        <end position="794"/>
    </location>
</feature>
<reference evidence="7 8" key="1">
    <citation type="journal article" date="2018" name="Microb. Genom.">
        <title>Expanding an expanded genome: long-read sequencing of Trypanosoma cruzi.</title>
        <authorList>
            <person name="Berna L."/>
            <person name="Rodriguez M."/>
            <person name="Chiribao M.L."/>
            <person name="Parodi-Talice A."/>
            <person name="Pita S."/>
            <person name="Rijo G."/>
            <person name="Alvarez-Valin F."/>
            <person name="Robello C."/>
        </authorList>
    </citation>
    <scope>NUCLEOTIDE SEQUENCE [LARGE SCALE GENOMIC DNA]</scope>
    <source>
        <strain evidence="7 8">Dm28c</strain>
    </source>
</reference>
<dbReference type="VEuPathDB" id="TriTrypDB:C4B63_10g415"/>
<proteinExistence type="predicted"/>
<dbReference type="PANTHER" id="PTHR24035:SF109">
    <property type="entry name" value="PROTEIN DRAPER"/>
    <property type="match status" value="1"/>
</dbReference>
<protein>
    <recommendedName>
        <fullName evidence="4">EGF-like domain-containing protein</fullName>
    </recommendedName>
</protein>
<dbReference type="CDD" id="cd00054">
    <property type="entry name" value="EGF_CA"/>
    <property type="match status" value="1"/>
</dbReference>
<dbReference type="PROSITE" id="PS00022">
    <property type="entry name" value="EGF_1"/>
    <property type="match status" value="2"/>
</dbReference>
<evidence type="ECO:0000256" key="1">
    <source>
        <dbReference type="PROSITE-ProRule" id="PRU00076"/>
    </source>
</evidence>
<evidence type="ECO:0000313" key="7">
    <source>
        <dbReference type="EMBL" id="PWU99035.1"/>
    </source>
</evidence>
<dbReference type="VEuPathDB" id="TriTrypDB:C3747_96g27"/>
<dbReference type="CDD" id="cd00055">
    <property type="entry name" value="EGF_Lam"/>
    <property type="match status" value="1"/>
</dbReference>
<dbReference type="VEuPathDB" id="TriTrypDB:C4B63_10g423"/>
<comment type="caution">
    <text evidence="7">The sequence shown here is derived from an EMBL/GenBank/DDBJ whole genome shotgun (WGS) entry which is preliminary data.</text>
</comment>
<dbReference type="Proteomes" id="UP000246121">
    <property type="component" value="Unassembled WGS sequence"/>
</dbReference>